<feature type="non-terminal residue" evidence="1">
    <location>
        <position position="1"/>
    </location>
</feature>
<comment type="caution">
    <text evidence="1">The sequence shown here is derived from an EMBL/GenBank/DDBJ whole genome shotgun (WGS) entry which is preliminary data.</text>
</comment>
<reference evidence="1" key="1">
    <citation type="submission" date="2020-07" db="EMBL/GenBank/DDBJ databases">
        <authorList>
            <person name="Nieuwenhuis M."/>
            <person name="Van De Peppel L.J.J."/>
        </authorList>
    </citation>
    <scope>NUCLEOTIDE SEQUENCE</scope>
    <source>
        <strain evidence="1">AP01</strain>
        <tissue evidence="1">Mycelium</tissue>
    </source>
</reference>
<proteinExistence type="predicted"/>
<keyword evidence="2" id="KW-1185">Reference proteome</keyword>
<organism evidence="1 2">
    <name type="scientific">Asterophora parasitica</name>
    <dbReference type="NCBI Taxonomy" id="117018"/>
    <lineage>
        <taxon>Eukaryota</taxon>
        <taxon>Fungi</taxon>
        <taxon>Dikarya</taxon>
        <taxon>Basidiomycota</taxon>
        <taxon>Agaricomycotina</taxon>
        <taxon>Agaricomycetes</taxon>
        <taxon>Agaricomycetidae</taxon>
        <taxon>Agaricales</taxon>
        <taxon>Tricholomatineae</taxon>
        <taxon>Lyophyllaceae</taxon>
        <taxon>Asterophora</taxon>
    </lineage>
</organism>
<evidence type="ECO:0000313" key="2">
    <source>
        <dbReference type="Proteomes" id="UP000775547"/>
    </source>
</evidence>
<dbReference type="OrthoDB" id="3057163at2759"/>
<dbReference type="EMBL" id="JABCKV010003692">
    <property type="protein sequence ID" value="KAG5634555.1"/>
    <property type="molecule type" value="Genomic_DNA"/>
</dbReference>
<dbReference type="Proteomes" id="UP000775547">
    <property type="component" value="Unassembled WGS sequence"/>
</dbReference>
<sequence>TAEEPASNSRSAVLNPGGLESGRKVCKVALSTFSCFQGFPPAWMTSNADTYVIDFAHWNKEPAPEFNPPQVTYSCFSADWRWFGDTDLLMRSEYGVEIWGLIIRLYFGFKGCIIPVAYMPDSPAFVFTIAGPYDADEKKDFYIFNYDYPLSGEQHGVHRAAA</sequence>
<evidence type="ECO:0000313" key="1">
    <source>
        <dbReference type="EMBL" id="KAG5634555.1"/>
    </source>
</evidence>
<protein>
    <submittedName>
        <fullName evidence="1">Uncharacterized protein</fullName>
    </submittedName>
</protein>
<gene>
    <name evidence="1" type="ORF">DXG03_005798</name>
</gene>
<name>A0A9P7FSH0_9AGAR</name>
<reference evidence="1" key="2">
    <citation type="submission" date="2021-10" db="EMBL/GenBank/DDBJ databases">
        <title>Phylogenomics reveals ancestral predisposition of the termite-cultivated fungus Termitomyces towards a domesticated lifestyle.</title>
        <authorList>
            <person name="Auxier B."/>
            <person name="Grum-Grzhimaylo A."/>
            <person name="Cardenas M.E."/>
            <person name="Lodge J.D."/>
            <person name="Laessoe T."/>
            <person name="Pedersen O."/>
            <person name="Smith M.E."/>
            <person name="Kuyper T.W."/>
            <person name="Franco-Molano E.A."/>
            <person name="Baroni T.J."/>
            <person name="Aanen D.K."/>
        </authorList>
    </citation>
    <scope>NUCLEOTIDE SEQUENCE</scope>
    <source>
        <strain evidence="1">AP01</strain>
        <tissue evidence="1">Mycelium</tissue>
    </source>
</reference>
<accession>A0A9P7FSH0</accession>
<dbReference type="AlphaFoldDB" id="A0A9P7FSH0"/>